<dbReference type="OrthoDB" id="7314963at2759"/>
<dbReference type="KEGG" id="apln:108741635"/>
<evidence type="ECO:0000313" key="3">
    <source>
        <dbReference type="RefSeq" id="XP_018332000.2"/>
    </source>
</evidence>
<sequence>MERTTEWALVFPLKTSLFTMKHSSQPTIVKPRDYTTKKKSKTKDSTKSNRLGMRRGSSLSELDKISVQQQLPDIVRSTTSSSQKLSVSPHSVPHSPYLTRSFQGSGQLRCGSNSSNVRDSFGDLMNMKTFGSSQWSVRSESLIAKTVPLSTVTPRQSPKHFSDRTCSLEVLEVSVEELTQEGGPLTTAQRTKRFTKLLKQHQDVSLNECECCCLMVHEEEIDVCRR</sequence>
<dbReference type="Proteomes" id="UP000192223">
    <property type="component" value="Unplaced"/>
</dbReference>
<proteinExistence type="predicted"/>
<feature type="region of interest" description="Disordered" evidence="1">
    <location>
        <begin position="27"/>
        <end position="63"/>
    </location>
</feature>
<dbReference type="AlphaFoldDB" id="A0A1W4XI04"/>
<feature type="compositionally biased region" description="Basic and acidic residues" evidence="1">
    <location>
        <begin position="30"/>
        <end position="47"/>
    </location>
</feature>
<evidence type="ECO:0000313" key="2">
    <source>
        <dbReference type="Proteomes" id="UP000192223"/>
    </source>
</evidence>
<evidence type="ECO:0000256" key="1">
    <source>
        <dbReference type="SAM" id="MobiDB-lite"/>
    </source>
</evidence>
<dbReference type="STRING" id="224129.A0A1W4XI04"/>
<reference evidence="3" key="1">
    <citation type="submission" date="2025-08" db="UniProtKB">
        <authorList>
            <consortium name="RefSeq"/>
        </authorList>
    </citation>
    <scope>IDENTIFICATION</scope>
    <source>
        <tissue evidence="3">Entire body</tissue>
    </source>
</reference>
<gene>
    <name evidence="3" type="primary">LOC108741635</name>
</gene>
<protein>
    <submittedName>
        <fullName evidence="3">Uncharacterized protein LOC108741635</fullName>
    </submittedName>
</protein>
<keyword evidence="2" id="KW-1185">Reference proteome</keyword>
<dbReference type="GeneID" id="108741635"/>
<feature type="region of interest" description="Disordered" evidence="1">
    <location>
        <begin position="75"/>
        <end position="97"/>
    </location>
</feature>
<accession>A0A1W4XI04</accession>
<name>A0A1W4XI04_AGRPL</name>
<feature type="compositionally biased region" description="Low complexity" evidence="1">
    <location>
        <begin position="77"/>
        <end position="96"/>
    </location>
</feature>
<dbReference type="RefSeq" id="XP_018332000.2">
    <property type="nucleotide sequence ID" value="XM_018476498.2"/>
</dbReference>
<organism evidence="2 3">
    <name type="scientific">Agrilus planipennis</name>
    <name type="common">Emerald ash borer</name>
    <name type="synonym">Agrilus marcopoli</name>
    <dbReference type="NCBI Taxonomy" id="224129"/>
    <lineage>
        <taxon>Eukaryota</taxon>
        <taxon>Metazoa</taxon>
        <taxon>Ecdysozoa</taxon>
        <taxon>Arthropoda</taxon>
        <taxon>Hexapoda</taxon>
        <taxon>Insecta</taxon>
        <taxon>Pterygota</taxon>
        <taxon>Neoptera</taxon>
        <taxon>Endopterygota</taxon>
        <taxon>Coleoptera</taxon>
        <taxon>Polyphaga</taxon>
        <taxon>Elateriformia</taxon>
        <taxon>Buprestoidea</taxon>
        <taxon>Buprestidae</taxon>
        <taxon>Agrilinae</taxon>
        <taxon>Agrilus</taxon>
    </lineage>
</organism>
<dbReference type="InParanoid" id="A0A1W4XI04"/>